<name>A0ABY8VS14_9CORY</name>
<proteinExistence type="predicted"/>
<sequence length="184" mass="20486">MTDKFTTGTGRDIEEWMEYLRSHDKGAEDLHKLTHQQMAVLAVDGGASEWWAQGIAVEIERIIGRRQVGQTVTGSVNAGASKTVPGEWREVFEKFATFMAEGGEEVLPVELDGEPSTSATEKWRYWRATFADGSSATLDCSDAPTGDRRKTRLSMKHDKIPAMDQRDSVKAHWKHVLASFADSL</sequence>
<reference evidence="1 2" key="1">
    <citation type="submission" date="2023-05" db="EMBL/GenBank/DDBJ databases">
        <title>Corynebacterium suedekumii sp. nov. and Corynebacterium breve sp. nov. isolated from raw cow's milk.</title>
        <authorList>
            <person name="Baer M.K."/>
            <person name="Mehl L."/>
            <person name="Hellmuth R."/>
            <person name="Marke G."/>
            <person name="Lipski A."/>
        </authorList>
    </citation>
    <scope>NUCLEOTIDE SEQUENCE [LARGE SCALE GENOMIC DNA]</scope>
    <source>
        <strain evidence="1 2">LM112</strain>
    </source>
</reference>
<evidence type="ECO:0000313" key="1">
    <source>
        <dbReference type="EMBL" id="WIM70954.1"/>
    </source>
</evidence>
<organism evidence="1 2">
    <name type="scientific">Corynebacterium suedekumii</name>
    <dbReference type="NCBI Taxonomy" id="3049801"/>
    <lineage>
        <taxon>Bacteria</taxon>
        <taxon>Bacillati</taxon>
        <taxon>Actinomycetota</taxon>
        <taxon>Actinomycetes</taxon>
        <taxon>Mycobacteriales</taxon>
        <taxon>Corynebacteriaceae</taxon>
        <taxon>Corynebacterium</taxon>
    </lineage>
</organism>
<dbReference type="EMBL" id="CP126970">
    <property type="protein sequence ID" value="WIM70954.1"/>
    <property type="molecule type" value="Genomic_DNA"/>
</dbReference>
<protein>
    <recommendedName>
        <fullName evidence="3">SRPBCC domain-containing protein</fullName>
    </recommendedName>
</protein>
<keyword evidence="2" id="KW-1185">Reference proteome</keyword>
<accession>A0ABY8VS14</accession>
<gene>
    <name evidence="1" type="ORF">QP029_03795</name>
</gene>
<evidence type="ECO:0008006" key="3">
    <source>
        <dbReference type="Google" id="ProtNLM"/>
    </source>
</evidence>
<dbReference type="RefSeq" id="WP_284875534.1">
    <property type="nucleotide sequence ID" value="NZ_CP126970.1"/>
</dbReference>
<evidence type="ECO:0000313" key="2">
    <source>
        <dbReference type="Proteomes" id="UP001238805"/>
    </source>
</evidence>
<dbReference type="Proteomes" id="UP001238805">
    <property type="component" value="Chromosome"/>
</dbReference>